<evidence type="ECO:0000256" key="12">
    <source>
        <dbReference type="SAM" id="Phobius"/>
    </source>
</evidence>
<dbReference type="AlphaFoldDB" id="M2YYA9"/>
<dbReference type="SMART" id="SM00304">
    <property type="entry name" value="HAMP"/>
    <property type="match status" value="1"/>
</dbReference>
<evidence type="ECO:0000313" key="15">
    <source>
        <dbReference type="EMBL" id="EME53349.1"/>
    </source>
</evidence>
<dbReference type="PANTHER" id="PTHR43304:SF1">
    <property type="entry name" value="PAC DOMAIN-CONTAINING PROTEIN"/>
    <property type="match status" value="1"/>
</dbReference>
<keyword evidence="5" id="KW-0808">Transferase</keyword>
<dbReference type="PROSITE" id="PS50885">
    <property type="entry name" value="HAMP"/>
    <property type="match status" value="1"/>
</dbReference>
<comment type="caution">
    <text evidence="15">The sequence shown here is derived from an EMBL/GenBank/DDBJ whole genome shotgun (WGS) entry which is preliminary data.</text>
</comment>
<evidence type="ECO:0000256" key="4">
    <source>
        <dbReference type="ARBA" id="ARBA00022553"/>
    </source>
</evidence>
<dbReference type="InterPro" id="IPR003661">
    <property type="entry name" value="HisK_dim/P_dom"/>
</dbReference>
<dbReference type="InterPro" id="IPR004358">
    <property type="entry name" value="Sig_transdc_His_kin-like_C"/>
</dbReference>
<feature type="transmembrane region" description="Helical" evidence="12">
    <location>
        <begin position="196"/>
        <end position="219"/>
    </location>
</feature>
<dbReference type="InterPro" id="IPR003660">
    <property type="entry name" value="HAMP_dom"/>
</dbReference>
<organism evidence="15 16">
    <name type="scientific">Rhodococcus ruber BKS 20-38</name>
    <dbReference type="NCBI Taxonomy" id="1278076"/>
    <lineage>
        <taxon>Bacteria</taxon>
        <taxon>Bacillati</taxon>
        <taxon>Actinomycetota</taxon>
        <taxon>Actinomycetes</taxon>
        <taxon>Mycobacteriales</taxon>
        <taxon>Nocardiaceae</taxon>
        <taxon>Rhodococcus</taxon>
    </lineage>
</organism>
<feature type="domain" description="Histidine kinase" evidence="13">
    <location>
        <begin position="306"/>
        <end position="527"/>
    </location>
</feature>
<dbReference type="Proteomes" id="UP000011731">
    <property type="component" value="Unassembled WGS sequence"/>
</dbReference>
<dbReference type="CDD" id="cd06225">
    <property type="entry name" value="HAMP"/>
    <property type="match status" value="1"/>
</dbReference>
<evidence type="ECO:0000256" key="5">
    <source>
        <dbReference type="ARBA" id="ARBA00022679"/>
    </source>
</evidence>
<dbReference type="InterPro" id="IPR005467">
    <property type="entry name" value="His_kinase_dom"/>
</dbReference>
<keyword evidence="7" id="KW-0418">Kinase</keyword>
<evidence type="ECO:0000256" key="9">
    <source>
        <dbReference type="ARBA" id="ARBA00023012"/>
    </source>
</evidence>
<dbReference type="Pfam" id="PF00672">
    <property type="entry name" value="HAMP"/>
    <property type="match status" value="1"/>
</dbReference>
<dbReference type="PROSITE" id="PS50109">
    <property type="entry name" value="HIS_KIN"/>
    <property type="match status" value="1"/>
</dbReference>
<dbReference type="Pfam" id="PF00512">
    <property type="entry name" value="HisKA"/>
    <property type="match status" value="1"/>
</dbReference>
<keyword evidence="9" id="KW-0902">Two-component regulatory system</keyword>
<sequence length="546" mass="60275">MPEPKVERVRSRLTVQSWFQVAFAVLAVFVVLGTIVGGYFIQRTVQITDELVDQIQPARAEAYRLQAALLDQETGARGYALTADLDFLEPYVSGKRVEQEAVAQIRELTADHPELLADVDEIEAAAEAWRADYAEPLVSGVVPGDPQPQDQAATDRGRATFDAVRTLFEKQNAQLAQARADAFDDLVQARTIRNSVLVAMVAGFLITGLLMVVLVHNLVALPLVSLRAATRRVVADGNFDQHIHPQGPKDIRILARDVEAMRGRIVFALAAAHTQHEQLAQQKADLDTQAEELRRSNAELEQFAYVASHDLQEPLRKVASFCQLLEKRYGDKLDERGAQYIAFAVDGAKRMQVLINDLLTFSRVGRVSDDHVRVDLDQPLDKAVANLAAAIDESGVRIERPENLPEITGDPTLLTMLWQNLVGNAIKFRHPDRTPTVQITCDRDEGDQDGPGTWTLCVTDNGIGIDAEFAEKVFVIFQRLHGRDVYTGTGIGLAVCKKIVEYHGGRIWIDTEHTEGTRFCFTLPSLPDEEPEAPAPADADLEGAPA</sequence>
<keyword evidence="16" id="KW-1185">Reference proteome</keyword>
<dbReference type="InterPro" id="IPR036890">
    <property type="entry name" value="HATPase_C_sf"/>
</dbReference>
<evidence type="ECO:0000256" key="11">
    <source>
        <dbReference type="SAM" id="MobiDB-lite"/>
    </source>
</evidence>
<feature type="region of interest" description="Disordered" evidence="11">
    <location>
        <begin position="525"/>
        <end position="546"/>
    </location>
</feature>
<evidence type="ECO:0000256" key="8">
    <source>
        <dbReference type="ARBA" id="ARBA00022989"/>
    </source>
</evidence>
<feature type="coiled-coil region" evidence="10">
    <location>
        <begin position="269"/>
        <end position="303"/>
    </location>
</feature>
<evidence type="ECO:0000256" key="3">
    <source>
        <dbReference type="ARBA" id="ARBA00012438"/>
    </source>
</evidence>
<dbReference type="EMBL" id="AOEX01000094">
    <property type="protein sequence ID" value="EME53349.1"/>
    <property type="molecule type" value="Genomic_DNA"/>
</dbReference>
<dbReference type="FunFam" id="3.30.565.10:FF:000006">
    <property type="entry name" value="Sensor histidine kinase WalK"/>
    <property type="match status" value="1"/>
</dbReference>
<accession>M2YYA9</accession>
<dbReference type="Gene3D" id="3.30.565.10">
    <property type="entry name" value="Histidine kinase-like ATPase, C-terminal domain"/>
    <property type="match status" value="1"/>
</dbReference>
<dbReference type="Pfam" id="PF05227">
    <property type="entry name" value="CHASE3"/>
    <property type="match status" value="1"/>
</dbReference>
<protein>
    <recommendedName>
        <fullName evidence="3">histidine kinase</fullName>
        <ecNumber evidence="3">2.7.13.3</ecNumber>
    </recommendedName>
</protein>
<comment type="subcellular location">
    <subcellularLocation>
        <location evidence="2">Cell membrane</location>
    </subcellularLocation>
</comment>
<evidence type="ECO:0000259" key="13">
    <source>
        <dbReference type="PROSITE" id="PS50109"/>
    </source>
</evidence>
<evidence type="ECO:0000256" key="2">
    <source>
        <dbReference type="ARBA" id="ARBA00004236"/>
    </source>
</evidence>
<dbReference type="SUPFAM" id="SSF47384">
    <property type="entry name" value="Homodimeric domain of signal transducing histidine kinase"/>
    <property type="match status" value="1"/>
</dbReference>
<dbReference type="GO" id="GO:0005886">
    <property type="term" value="C:plasma membrane"/>
    <property type="evidence" value="ECO:0007669"/>
    <property type="project" value="UniProtKB-SubCell"/>
</dbReference>
<dbReference type="InterPro" id="IPR003594">
    <property type="entry name" value="HATPase_dom"/>
</dbReference>
<dbReference type="CDD" id="cd00082">
    <property type="entry name" value="HisKA"/>
    <property type="match status" value="1"/>
</dbReference>
<evidence type="ECO:0000256" key="6">
    <source>
        <dbReference type="ARBA" id="ARBA00022692"/>
    </source>
</evidence>
<dbReference type="RefSeq" id="WP_003938890.1">
    <property type="nucleotide sequence ID" value="NZ_AOEX01000094.1"/>
</dbReference>
<dbReference type="SUPFAM" id="SSF55874">
    <property type="entry name" value="ATPase domain of HSP90 chaperone/DNA topoisomerase II/histidine kinase"/>
    <property type="match status" value="1"/>
</dbReference>
<evidence type="ECO:0000313" key="16">
    <source>
        <dbReference type="Proteomes" id="UP000011731"/>
    </source>
</evidence>
<feature type="transmembrane region" description="Helical" evidence="12">
    <location>
        <begin position="20"/>
        <end position="41"/>
    </location>
</feature>
<dbReference type="SMART" id="SM00387">
    <property type="entry name" value="HATPase_c"/>
    <property type="match status" value="1"/>
</dbReference>
<dbReference type="Gene3D" id="1.10.287.130">
    <property type="match status" value="1"/>
</dbReference>
<dbReference type="CDD" id="cd19410">
    <property type="entry name" value="HK9-like_sensor"/>
    <property type="match status" value="1"/>
</dbReference>
<dbReference type="InterPro" id="IPR052162">
    <property type="entry name" value="Sensor_kinase/Photoreceptor"/>
</dbReference>
<gene>
    <name evidence="15" type="ORF">G352_24146</name>
</gene>
<dbReference type="InterPro" id="IPR036097">
    <property type="entry name" value="HisK_dim/P_sf"/>
</dbReference>
<keyword evidence="10" id="KW-0175">Coiled coil</keyword>
<reference evidence="15 16" key="1">
    <citation type="journal article" date="2013" name="Genome Announc.">
        <title>Draft Genome Sequence of Rhodococcus ruber Strain BKS 20-38.</title>
        <authorList>
            <person name="Bala M."/>
            <person name="Kumar S."/>
            <person name="Raghava G.P."/>
            <person name="Mayilraj S."/>
        </authorList>
    </citation>
    <scope>NUCLEOTIDE SEQUENCE [LARGE SCALE GENOMIC DNA]</scope>
    <source>
        <strain evidence="15 16">BKS 20-38</strain>
    </source>
</reference>
<evidence type="ECO:0000256" key="7">
    <source>
        <dbReference type="ARBA" id="ARBA00022777"/>
    </source>
</evidence>
<dbReference type="InterPro" id="IPR007891">
    <property type="entry name" value="CHASE3"/>
</dbReference>
<dbReference type="PRINTS" id="PR00344">
    <property type="entry name" value="BCTRLSENSOR"/>
</dbReference>
<comment type="catalytic activity">
    <reaction evidence="1">
        <text>ATP + protein L-histidine = ADP + protein N-phospho-L-histidine.</text>
        <dbReference type="EC" id="2.7.13.3"/>
    </reaction>
</comment>
<feature type="domain" description="HAMP" evidence="14">
    <location>
        <begin position="217"/>
        <end position="270"/>
    </location>
</feature>
<keyword evidence="8 12" id="KW-1133">Transmembrane helix</keyword>
<evidence type="ECO:0000256" key="10">
    <source>
        <dbReference type="SAM" id="Coils"/>
    </source>
</evidence>
<dbReference type="CDD" id="cd16921">
    <property type="entry name" value="HATPase_FilI-like"/>
    <property type="match status" value="1"/>
</dbReference>
<dbReference type="PATRIC" id="fig|1278076.4.peg.4950"/>
<dbReference type="PANTHER" id="PTHR43304">
    <property type="entry name" value="PHYTOCHROME-LIKE PROTEIN CPH1"/>
    <property type="match status" value="1"/>
</dbReference>
<dbReference type="Gene3D" id="6.10.340.10">
    <property type="match status" value="1"/>
</dbReference>
<feature type="compositionally biased region" description="Low complexity" evidence="11">
    <location>
        <begin position="535"/>
        <end position="546"/>
    </location>
</feature>
<evidence type="ECO:0000259" key="14">
    <source>
        <dbReference type="PROSITE" id="PS50885"/>
    </source>
</evidence>
<keyword evidence="4" id="KW-0597">Phosphoprotein</keyword>
<keyword evidence="12" id="KW-0472">Membrane</keyword>
<keyword evidence="6 12" id="KW-0812">Transmembrane</keyword>
<dbReference type="GO" id="GO:0000155">
    <property type="term" value="F:phosphorelay sensor kinase activity"/>
    <property type="evidence" value="ECO:0007669"/>
    <property type="project" value="InterPro"/>
</dbReference>
<dbReference type="SMART" id="SM00388">
    <property type="entry name" value="HisKA"/>
    <property type="match status" value="1"/>
</dbReference>
<dbReference type="Pfam" id="PF02518">
    <property type="entry name" value="HATPase_c"/>
    <property type="match status" value="1"/>
</dbReference>
<proteinExistence type="predicted"/>
<dbReference type="EC" id="2.7.13.3" evidence="3"/>
<name>M2YYA9_9NOCA</name>
<evidence type="ECO:0000256" key="1">
    <source>
        <dbReference type="ARBA" id="ARBA00000085"/>
    </source>
</evidence>